<dbReference type="AlphaFoldDB" id="A0A182M955"/>
<feature type="transmembrane region" description="Helical" evidence="1">
    <location>
        <begin position="130"/>
        <end position="155"/>
    </location>
</feature>
<dbReference type="VEuPathDB" id="VectorBase:ACUA012532"/>
<accession>A0A182M955</accession>
<dbReference type="EMBL" id="AXCM01003183">
    <property type="status" value="NOT_ANNOTATED_CDS"/>
    <property type="molecule type" value="Genomic_DNA"/>
</dbReference>
<dbReference type="Proteomes" id="UP000075883">
    <property type="component" value="Unassembled WGS sequence"/>
</dbReference>
<keyword evidence="3" id="KW-1185">Reference proteome</keyword>
<evidence type="ECO:0000313" key="3">
    <source>
        <dbReference type="Proteomes" id="UP000075883"/>
    </source>
</evidence>
<keyword evidence="1" id="KW-0472">Membrane</keyword>
<protein>
    <submittedName>
        <fullName evidence="2">Uncharacterized protein</fullName>
    </submittedName>
</protein>
<evidence type="ECO:0000256" key="1">
    <source>
        <dbReference type="SAM" id="Phobius"/>
    </source>
</evidence>
<keyword evidence="1" id="KW-1133">Transmembrane helix</keyword>
<feature type="transmembrane region" description="Helical" evidence="1">
    <location>
        <begin position="167"/>
        <end position="185"/>
    </location>
</feature>
<dbReference type="EnsemblMetazoa" id="ACUA012532-RA">
    <property type="protein sequence ID" value="ACUA012532-PA"/>
    <property type="gene ID" value="ACUA012532"/>
</dbReference>
<reference evidence="3" key="1">
    <citation type="submission" date="2013-09" db="EMBL/GenBank/DDBJ databases">
        <title>The Genome Sequence of Anopheles culicifacies species A.</title>
        <authorList>
            <consortium name="The Broad Institute Genomics Platform"/>
            <person name="Neafsey D.E."/>
            <person name="Besansky N."/>
            <person name="Howell P."/>
            <person name="Walton C."/>
            <person name="Young S.K."/>
            <person name="Zeng Q."/>
            <person name="Gargeya S."/>
            <person name="Fitzgerald M."/>
            <person name="Haas B."/>
            <person name="Abouelleil A."/>
            <person name="Allen A.W."/>
            <person name="Alvarado L."/>
            <person name="Arachchi H.M."/>
            <person name="Berlin A.M."/>
            <person name="Chapman S.B."/>
            <person name="Gainer-Dewar J."/>
            <person name="Goldberg J."/>
            <person name="Griggs A."/>
            <person name="Gujja S."/>
            <person name="Hansen M."/>
            <person name="Howarth C."/>
            <person name="Imamovic A."/>
            <person name="Ireland A."/>
            <person name="Larimer J."/>
            <person name="McCowan C."/>
            <person name="Murphy C."/>
            <person name="Pearson M."/>
            <person name="Poon T.W."/>
            <person name="Priest M."/>
            <person name="Roberts A."/>
            <person name="Saif S."/>
            <person name="Shea T."/>
            <person name="Sisk P."/>
            <person name="Sykes S."/>
            <person name="Wortman J."/>
            <person name="Nusbaum C."/>
            <person name="Birren B."/>
        </authorList>
    </citation>
    <scope>NUCLEOTIDE SEQUENCE [LARGE SCALE GENOMIC DNA]</scope>
    <source>
        <strain evidence="3">A-37</strain>
    </source>
</reference>
<name>A0A182M955_9DIPT</name>
<keyword evidence="1" id="KW-0812">Transmembrane</keyword>
<evidence type="ECO:0000313" key="2">
    <source>
        <dbReference type="EnsemblMetazoa" id="ACUA012532-PA"/>
    </source>
</evidence>
<reference evidence="2" key="2">
    <citation type="submission" date="2020-05" db="UniProtKB">
        <authorList>
            <consortium name="EnsemblMetazoa"/>
        </authorList>
    </citation>
    <scope>IDENTIFICATION</scope>
    <source>
        <strain evidence="2">A-37</strain>
    </source>
</reference>
<sequence length="203" mass="22260">MITTTSSASSISTTFNRSSSICFLCRCRSTGTFGVCYSIMSWNGHLNDRTITSFAYYHIVLQDAPERPSDNPAPIGQGQLGRYEANTTAMNSYRPLGTSDAYLVEISNCKLMAIERLNLCDRKGCGAVRIFVLCHNVLLSVGGCLFDLLCLGLRYGDGYRAGRVDCGLLLLSLLYHLLLLGLLLYDLLLGLLCDLITGYRTVA</sequence>
<organism evidence="2 3">
    <name type="scientific">Anopheles culicifacies</name>
    <dbReference type="NCBI Taxonomy" id="139723"/>
    <lineage>
        <taxon>Eukaryota</taxon>
        <taxon>Metazoa</taxon>
        <taxon>Ecdysozoa</taxon>
        <taxon>Arthropoda</taxon>
        <taxon>Hexapoda</taxon>
        <taxon>Insecta</taxon>
        <taxon>Pterygota</taxon>
        <taxon>Neoptera</taxon>
        <taxon>Endopterygota</taxon>
        <taxon>Diptera</taxon>
        <taxon>Nematocera</taxon>
        <taxon>Culicoidea</taxon>
        <taxon>Culicidae</taxon>
        <taxon>Anophelinae</taxon>
        <taxon>Anopheles</taxon>
        <taxon>culicifacies species complex</taxon>
    </lineage>
</organism>
<proteinExistence type="predicted"/>